<comment type="caution">
    <text evidence="20">The sequence shown here is derived from an EMBL/GenBank/DDBJ whole genome shotgun (WGS) entry which is preliminary data.</text>
</comment>
<evidence type="ECO:0000259" key="19">
    <source>
        <dbReference type="Pfam" id="PF02896"/>
    </source>
</evidence>
<keyword evidence="10 15" id="KW-0418">Kinase</keyword>
<dbReference type="UniPathway" id="UPA00138"/>
<evidence type="ECO:0000313" key="20">
    <source>
        <dbReference type="EMBL" id="EGD53321.1"/>
    </source>
</evidence>
<evidence type="ECO:0000256" key="6">
    <source>
        <dbReference type="ARBA" id="ARBA00021623"/>
    </source>
</evidence>
<dbReference type="Pfam" id="PF01326">
    <property type="entry name" value="PPDK_N"/>
    <property type="match status" value="1"/>
</dbReference>
<dbReference type="GO" id="GO:0005524">
    <property type="term" value="F:ATP binding"/>
    <property type="evidence" value="ECO:0007669"/>
    <property type="project" value="UniProtKB-KW"/>
</dbReference>
<evidence type="ECO:0000256" key="15">
    <source>
        <dbReference type="PIRNR" id="PIRNR000854"/>
    </source>
</evidence>
<evidence type="ECO:0000313" key="21">
    <source>
        <dbReference type="Proteomes" id="UP000035065"/>
    </source>
</evidence>
<keyword evidence="8 15" id="KW-0479">Metal-binding</keyword>
<dbReference type="GO" id="GO:0006094">
    <property type="term" value="P:gluconeogenesis"/>
    <property type="evidence" value="ECO:0007669"/>
    <property type="project" value="UniProtKB-UniPathway"/>
</dbReference>
<evidence type="ECO:0000256" key="14">
    <source>
        <dbReference type="ARBA" id="ARBA00047700"/>
    </source>
</evidence>
<evidence type="ECO:0000259" key="17">
    <source>
        <dbReference type="Pfam" id="PF00391"/>
    </source>
</evidence>
<feature type="region of interest" description="Disordered" evidence="16">
    <location>
        <begin position="448"/>
        <end position="468"/>
    </location>
</feature>
<evidence type="ECO:0000256" key="10">
    <source>
        <dbReference type="ARBA" id="ARBA00022777"/>
    </source>
</evidence>
<evidence type="ECO:0000256" key="1">
    <source>
        <dbReference type="ARBA" id="ARBA00001946"/>
    </source>
</evidence>
<dbReference type="Pfam" id="PF00391">
    <property type="entry name" value="PEP-utilizers"/>
    <property type="match status" value="1"/>
</dbReference>
<dbReference type="SUPFAM" id="SSF52009">
    <property type="entry name" value="Phosphohistidine domain"/>
    <property type="match status" value="1"/>
</dbReference>
<dbReference type="InterPro" id="IPR023151">
    <property type="entry name" value="PEP_util_CS"/>
</dbReference>
<dbReference type="Proteomes" id="UP000035065">
    <property type="component" value="Unassembled WGS sequence"/>
</dbReference>
<dbReference type="InterPro" id="IPR040442">
    <property type="entry name" value="Pyrv_kinase-like_dom_sf"/>
</dbReference>
<dbReference type="InterPro" id="IPR002192">
    <property type="entry name" value="PPDK_AMP/ATP-bd"/>
</dbReference>
<evidence type="ECO:0000256" key="13">
    <source>
        <dbReference type="ARBA" id="ARBA00033470"/>
    </source>
</evidence>
<comment type="function">
    <text evidence="2 15">Catalyzes the phosphorylation of pyruvate to phosphoenolpyruvate.</text>
</comment>
<dbReference type="EMBL" id="AEUD01000027">
    <property type="protein sequence ID" value="EGD53321.1"/>
    <property type="molecule type" value="Genomic_DNA"/>
</dbReference>
<proteinExistence type="inferred from homology"/>
<name>F1YPP2_9ACTN</name>
<evidence type="ECO:0000256" key="4">
    <source>
        <dbReference type="ARBA" id="ARBA00007837"/>
    </source>
</evidence>
<keyword evidence="12 15" id="KW-0460">Magnesium</keyword>
<dbReference type="NCBIfam" id="NF005057">
    <property type="entry name" value="PRK06464.1"/>
    <property type="match status" value="1"/>
</dbReference>
<evidence type="ECO:0000256" key="11">
    <source>
        <dbReference type="ARBA" id="ARBA00022840"/>
    </source>
</evidence>
<dbReference type="RefSeq" id="WP_009681081.1">
    <property type="nucleotide sequence ID" value="NZ_AEUD01000027.1"/>
</dbReference>
<keyword evidence="20" id="KW-0670">Pyruvate</keyword>
<dbReference type="EC" id="2.7.9.2" evidence="5 15"/>
<evidence type="ECO:0000256" key="16">
    <source>
        <dbReference type="SAM" id="MobiDB-lite"/>
    </source>
</evidence>
<protein>
    <recommendedName>
        <fullName evidence="6 15">Phosphoenolpyruvate synthase</fullName>
        <shortName evidence="15">PEP synthase</shortName>
        <ecNumber evidence="5 15">2.7.9.2</ecNumber>
    </recommendedName>
    <alternativeName>
        <fullName evidence="13 15">Pyruvate, water dikinase</fullName>
    </alternativeName>
</protein>
<sequence>MDFVLDFAGIGLGHASAVGGKGANLGELTSAGLPVPPGFVLTADAFTASMEHAGKHAELAERHRTALAAASDQRRVDDLCRQMASTVEAAGMASEVRHSLIRAYRALGHGAATPVAVRSSAIGEDGADASFAGMNRSFTNVSGDDDVVAAVRQCWASLFSPRVIAYRHQSGLTGDAAMAVVVQTMVSASTSGIVFTADPVTGDPNRIVLEAVRGQGETAVSGAVTPETYLISKSPLSIEHRTDAQQDFQIVAGDDGHDNREIIPPEAAAQRVLDDRDVYAVAELAIQAEQHYRRTQDLEWAIDRDGAVWLVQSRPITTLPTGRSSASAAGPPRPDGPTPAPTRVTIRGLPAAPGLAVGRVRILRSPADGHRLEDGEVLVASMTDPDWLPTIRRAAALVTDRGGITCHAAIVAREVGVPCVVGTADATVKLNDGMTVTVDGGSGSVVTGDATSAAPRTPRRHATAGHDSGYTESTATKIYVNLASADRVDEIAAAPVDGVGLLRAEFLLAEALSGRHPRAVIADGSGADFVARMSERLTRVAAAFGTRPVVYRTTDFRSNEFRNLEGGAAYEPVERNPMIGFRGCYRYLKDPAVFDLELAALAVAREQHPNLHVMLPFVRTGWELERCLELIDHSPLGRQRGLHRWIMAEVPSVVHWLPAYIDAGVDGVSIGSNDLTQLVLGVDRDSETCAELFDASDPAVVQTMAAIIAIARDRGITSSLCGQAPSTDPAFAELLVQMGITSISVLPDAVDAARRHIACAERRLLTDAALASRRPRSATFARSPR</sequence>
<dbReference type="GO" id="GO:0046872">
    <property type="term" value="F:metal ion binding"/>
    <property type="evidence" value="ECO:0007669"/>
    <property type="project" value="UniProtKB-KW"/>
</dbReference>
<dbReference type="PANTHER" id="PTHR43030">
    <property type="entry name" value="PHOSPHOENOLPYRUVATE SYNTHASE"/>
    <property type="match status" value="1"/>
</dbReference>
<evidence type="ECO:0000256" key="12">
    <source>
        <dbReference type="ARBA" id="ARBA00022842"/>
    </source>
</evidence>
<comment type="cofactor">
    <cofactor evidence="1 15">
        <name>Mg(2+)</name>
        <dbReference type="ChEBI" id="CHEBI:18420"/>
    </cofactor>
</comment>
<feature type="domain" description="PEP-utilising enzyme mobile" evidence="17">
    <location>
        <begin position="373"/>
        <end position="443"/>
    </location>
</feature>
<keyword evidence="9 15" id="KW-0547">Nucleotide-binding</keyword>
<dbReference type="Pfam" id="PF02896">
    <property type="entry name" value="PEP-utilizers_C"/>
    <property type="match status" value="1"/>
</dbReference>
<dbReference type="PANTHER" id="PTHR43030:SF1">
    <property type="entry name" value="PHOSPHOENOLPYRUVATE SYNTHASE"/>
    <property type="match status" value="1"/>
</dbReference>
<evidence type="ECO:0000256" key="2">
    <source>
        <dbReference type="ARBA" id="ARBA00002988"/>
    </source>
</evidence>
<evidence type="ECO:0000256" key="7">
    <source>
        <dbReference type="ARBA" id="ARBA00022679"/>
    </source>
</evidence>
<dbReference type="Gene3D" id="3.30.470.20">
    <property type="entry name" value="ATP-grasp fold, B domain"/>
    <property type="match status" value="1"/>
</dbReference>
<dbReference type="Gene3D" id="3.20.20.60">
    <property type="entry name" value="Phosphoenolpyruvate-binding domains"/>
    <property type="match status" value="1"/>
</dbReference>
<dbReference type="SUPFAM" id="SSF56059">
    <property type="entry name" value="Glutathione synthetase ATP-binding domain-like"/>
    <property type="match status" value="1"/>
</dbReference>
<evidence type="ECO:0000256" key="3">
    <source>
        <dbReference type="ARBA" id="ARBA00004742"/>
    </source>
</evidence>
<dbReference type="PIRSF" id="PIRSF000854">
    <property type="entry name" value="PEP_synthase"/>
    <property type="match status" value="1"/>
</dbReference>
<dbReference type="STRING" id="644548.SCNU_19497"/>
<dbReference type="PROSITE" id="PS00742">
    <property type="entry name" value="PEP_ENZYMES_2"/>
    <property type="match status" value="1"/>
</dbReference>
<dbReference type="OrthoDB" id="9765468at2"/>
<dbReference type="eggNOG" id="COG1080">
    <property type="taxonomic scope" value="Bacteria"/>
</dbReference>
<feature type="domain" description="PEP-utilising enzyme C-terminal" evidence="19">
    <location>
        <begin position="471"/>
        <end position="760"/>
    </location>
</feature>
<dbReference type="InterPro" id="IPR006319">
    <property type="entry name" value="PEP_synth"/>
</dbReference>
<dbReference type="PROSITE" id="PS00370">
    <property type="entry name" value="PEP_ENZYMES_PHOS_SITE"/>
    <property type="match status" value="1"/>
</dbReference>
<comment type="similarity">
    <text evidence="4 15">Belongs to the PEP-utilizing enzyme family.</text>
</comment>
<comment type="pathway">
    <text evidence="3 15">Carbohydrate biosynthesis; gluconeogenesis.</text>
</comment>
<evidence type="ECO:0000256" key="9">
    <source>
        <dbReference type="ARBA" id="ARBA00022741"/>
    </source>
</evidence>
<dbReference type="eggNOG" id="COG0574">
    <property type="taxonomic scope" value="Bacteria"/>
</dbReference>
<dbReference type="InterPro" id="IPR000121">
    <property type="entry name" value="PEP_util_C"/>
</dbReference>
<keyword evidence="7 15" id="KW-0808">Transferase</keyword>
<feature type="region of interest" description="Disordered" evidence="16">
    <location>
        <begin position="319"/>
        <end position="341"/>
    </location>
</feature>
<dbReference type="AlphaFoldDB" id="F1YPP2"/>
<dbReference type="Gene3D" id="3.30.1490.20">
    <property type="entry name" value="ATP-grasp fold, A domain"/>
    <property type="match status" value="1"/>
</dbReference>
<keyword evidence="21" id="KW-1185">Reference proteome</keyword>
<dbReference type="InterPro" id="IPR036637">
    <property type="entry name" value="Phosphohistidine_dom_sf"/>
</dbReference>
<dbReference type="InterPro" id="IPR008279">
    <property type="entry name" value="PEP-util_enz_mobile_dom"/>
</dbReference>
<accession>F1YPP2</accession>
<gene>
    <name evidence="20" type="ORF">SCNU_19497</name>
</gene>
<organism evidence="20 21">
    <name type="scientific">Gordonia neofelifaecis NRRL B-59395</name>
    <dbReference type="NCBI Taxonomy" id="644548"/>
    <lineage>
        <taxon>Bacteria</taxon>
        <taxon>Bacillati</taxon>
        <taxon>Actinomycetota</taxon>
        <taxon>Actinomycetes</taxon>
        <taxon>Mycobacteriales</taxon>
        <taxon>Gordoniaceae</taxon>
        <taxon>Gordonia</taxon>
    </lineage>
</organism>
<reference evidence="20 21" key="1">
    <citation type="journal article" date="2011" name="J. Bacteriol.">
        <title>Draft Genome Sequence of Gordonia neofelifaecis NRRL B-59395, a Cholesterol-Degrading Actinomycete.</title>
        <authorList>
            <person name="Ge F."/>
            <person name="Li W."/>
            <person name="Chen G."/>
            <person name="Liu Y."/>
            <person name="Zhang G."/>
            <person name="Yong B."/>
            <person name="Wang Q."/>
            <person name="Wang N."/>
            <person name="Huang Z."/>
            <person name="Li W."/>
            <person name="Wang J."/>
            <person name="Wu C."/>
            <person name="Xie Q."/>
            <person name="Liu G."/>
        </authorList>
    </citation>
    <scope>NUCLEOTIDE SEQUENCE [LARGE SCALE GENOMIC DNA]</scope>
    <source>
        <strain evidence="20 21">NRRL B-59395</strain>
    </source>
</reference>
<keyword evidence="11 15" id="KW-0067">ATP-binding</keyword>
<evidence type="ECO:0000259" key="18">
    <source>
        <dbReference type="Pfam" id="PF01326"/>
    </source>
</evidence>
<dbReference type="GO" id="GO:0008986">
    <property type="term" value="F:pyruvate, water dikinase activity"/>
    <property type="evidence" value="ECO:0007669"/>
    <property type="project" value="UniProtKB-EC"/>
</dbReference>
<evidence type="ECO:0000256" key="8">
    <source>
        <dbReference type="ARBA" id="ARBA00022723"/>
    </source>
</evidence>
<feature type="compositionally biased region" description="Pro residues" evidence="16">
    <location>
        <begin position="331"/>
        <end position="340"/>
    </location>
</feature>
<feature type="domain" description="Pyruvate phosphate dikinase AMP/ATP-binding" evidence="18">
    <location>
        <begin position="17"/>
        <end position="324"/>
    </location>
</feature>
<comment type="catalytic activity">
    <reaction evidence="14 15">
        <text>pyruvate + ATP + H2O = phosphoenolpyruvate + AMP + phosphate + 2 H(+)</text>
        <dbReference type="Rhea" id="RHEA:11364"/>
        <dbReference type="ChEBI" id="CHEBI:15361"/>
        <dbReference type="ChEBI" id="CHEBI:15377"/>
        <dbReference type="ChEBI" id="CHEBI:15378"/>
        <dbReference type="ChEBI" id="CHEBI:30616"/>
        <dbReference type="ChEBI" id="CHEBI:43474"/>
        <dbReference type="ChEBI" id="CHEBI:58702"/>
        <dbReference type="ChEBI" id="CHEBI:456215"/>
        <dbReference type="EC" id="2.7.9.2"/>
    </reaction>
</comment>
<dbReference type="InterPro" id="IPR018274">
    <property type="entry name" value="PEP_util_AS"/>
</dbReference>
<dbReference type="SUPFAM" id="SSF51621">
    <property type="entry name" value="Phosphoenolpyruvate/pyruvate domain"/>
    <property type="match status" value="1"/>
</dbReference>
<dbReference type="InterPro" id="IPR013815">
    <property type="entry name" value="ATP_grasp_subdomain_1"/>
</dbReference>
<dbReference type="InterPro" id="IPR015813">
    <property type="entry name" value="Pyrv/PenolPyrv_kinase-like_dom"/>
</dbReference>
<evidence type="ECO:0000256" key="5">
    <source>
        <dbReference type="ARBA" id="ARBA00011996"/>
    </source>
</evidence>
<dbReference type="Gene3D" id="3.50.30.10">
    <property type="entry name" value="Phosphohistidine domain"/>
    <property type="match status" value="1"/>
</dbReference>